<gene>
    <name evidence="2" type="ORF">UC8_40190</name>
</gene>
<proteinExistence type="predicted"/>
<reference evidence="2 3" key="1">
    <citation type="submission" date="2019-08" db="EMBL/GenBank/DDBJ databases">
        <title>Deep-cultivation of Planctomycetes and their phenomic and genomic characterization uncovers novel biology.</title>
        <authorList>
            <person name="Wiegand S."/>
            <person name="Jogler M."/>
            <person name="Boedeker C."/>
            <person name="Pinto D."/>
            <person name="Vollmers J."/>
            <person name="Rivas-Marin E."/>
            <person name="Kohn T."/>
            <person name="Peeters S.H."/>
            <person name="Heuer A."/>
            <person name="Rast P."/>
            <person name="Oberbeckmann S."/>
            <person name="Bunk B."/>
            <person name="Jeske O."/>
            <person name="Meyerdierks A."/>
            <person name="Storesund J.E."/>
            <person name="Kallscheuer N."/>
            <person name="Luecker S."/>
            <person name="Lage O.M."/>
            <person name="Pohl T."/>
            <person name="Merkel B.J."/>
            <person name="Hornburger P."/>
            <person name="Mueller R.-W."/>
            <person name="Bruemmer F."/>
            <person name="Labrenz M."/>
            <person name="Spormann A.M."/>
            <person name="Op den Camp H."/>
            <person name="Overmann J."/>
            <person name="Amann R."/>
            <person name="Jetten M.S.M."/>
            <person name="Mascher T."/>
            <person name="Medema M.H."/>
            <person name="Devos D.P."/>
            <person name="Kaster A.-K."/>
            <person name="Ovreas L."/>
            <person name="Rohde M."/>
            <person name="Galperin M.Y."/>
            <person name="Jogler C."/>
        </authorList>
    </citation>
    <scope>NUCLEOTIDE SEQUENCE [LARGE SCALE GENOMIC DNA]</scope>
    <source>
        <strain evidence="2 3">UC8</strain>
    </source>
</reference>
<dbReference type="OrthoDB" id="239433at2"/>
<feature type="chain" id="PRO_5022975350" evidence="1">
    <location>
        <begin position="25"/>
        <end position="367"/>
    </location>
</feature>
<evidence type="ECO:0000256" key="1">
    <source>
        <dbReference type="SAM" id="SignalP"/>
    </source>
</evidence>
<name>A0A5B9QW33_9BACT</name>
<dbReference type="Proteomes" id="UP000325286">
    <property type="component" value="Chromosome"/>
</dbReference>
<keyword evidence="1" id="KW-0732">Signal</keyword>
<organism evidence="2 3">
    <name type="scientific">Roseimaritima ulvae</name>
    <dbReference type="NCBI Taxonomy" id="980254"/>
    <lineage>
        <taxon>Bacteria</taxon>
        <taxon>Pseudomonadati</taxon>
        <taxon>Planctomycetota</taxon>
        <taxon>Planctomycetia</taxon>
        <taxon>Pirellulales</taxon>
        <taxon>Pirellulaceae</taxon>
        <taxon>Roseimaritima</taxon>
    </lineage>
</organism>
<dbReference type="AlphaFoldDB" id="A0A5B9QW33"/>
<dbReference type="EMBL" id="CP042914">
    <property type="protein sequence ID" value="QEG41990.1"/>
    <property type="molecule type" value="Genomic_DNA"/>
</dbReference>
<evidence type="ECO:0000313" key="3">
    <source>
        <dbReference type="Proteomes" id="UP000325286"/>
    </source>
</evidence>
<evidence type="ECO:0000313" key="2">
    <source>
        <dbReference type="EMBL" id="QEG41990.1"/>
    </source>
</evidence>
<sequence precursor="true">MNKKRMLLATLIAASYGFASTAMADERASRHYEDDAWYDVSEWFDGNDYNPTDEAIGRWDDEVFSYADNATSSDQDNDSINDMAYRDDYGYADNTSNDDRWFYDYYDDGSRTWDNSNRNSQSNQQESQGWHSYTIYNDSDNDGLYDSYTNYFDRNNDGVYEDFTYYSFDKSGDDNQKAKTDAQSHQKDVSSQQMQLAGTVESTKMVTVRDRQHLVAHLKTNDGNTMIVDLGPQLKNQLAQGDRLDATGYRVKVGDKPLLIATEAQSKNADLNIDRNGRNYTGKVASTREVKVQNQQHVLAKVETDNGKTMMVDLGAKDQLSNAPSEGAKVTVQGVPVKVNDRVVLMARSLEQDGQKTKIKRAPKSKS</sequence>
<dbReference type="KEGG" id="rul:UC8_40190"/>
<keyword evidence="3" id="KW-1185">Reference proteome</keyword>
<dbReference type="RefSeq" id="WP_148080420.1">
    <property type="nucleotide sequence ID" value="NZ_CP042914.1"/>
</dbReference>
<accession>A0A5B9QW33</accession>
<feature type="signal peptide" evidence="1">
    <location>
        <begin position="1"/>
        <end position="24"/>
    </location>
</feature>
<protein>
    <submittedName>
        <fullName evidence="2">Uncharacterized protein</fullName>
    </submittedName>
</protein>